<dbReference type="CDD" id="cd03469">
    <property type="entry name" value="Rieske_RO_Alpha_N"/>
    <property type="match status" value="1"/>
</dbReference>
<dbReference type="Gene3D" id="3.90.380.10">
    <property type="entry name" value="Naphthalene 1,2-dioxygenase Alpha Subunit, Chain A, domain 1"/>
    <property type="match status" value="1"/>
</dbReference>
<dbReference type="RefSeq" id="WP_133179664.1">
    <property type="nucleotide sequence ID" value="NZ_SMOD01000001.1"/>
</dbReference>
<dbReference type="CDD" id="cd08884">
    <property type="entry name" value="RHO_alpha_C_GbcA-like"/>
    <property type="match status" value="1"/>
</dbReference>
<dbReference type="PANTHER" id="PTHR43756">
    <property type="entry name" value="CHOLINE MONOOXYGENASE, CHLOROPLASTIC"/>
    <property type="match status" value="1"/>
</dbReference>
<dbReference type="Proteomes" id="UP000295606">
    <property type="component" value="Unassembled WGS sequence"/>
</dbReference>
<dbReference type="InterPro" id="IPR001663">
    <property type="entry name" value="Rng_hydr_dOase-A"/>
</dbReference>
<comment type="cofactor">
    <cofactor evidence="1">
        <name>Fe cation</name>
        <dbReference type="ChEBI" id="CHEBI:24875"/>
    </cofactor>
</comment>
<dbReference type="Gene3D" id="2.102.10.10">
    <property type="entry name" value="Rieske [2Fe-2S] iron-sulphur domain"/>
    <property type="match status" value="1"/>
</dbReference>
<dbReference type="Pfam" id="PF00848">
    <property type="entry name" value="Ring_hydroxyl_A"/>
    <property type="match status" value="1"/>
</dbReference>
<dbReference type="EMBL" id="SMOD01000001">
    <property type="protein sequence ID" value="TDG11028.1"/>
    <property type="molecule type" value="Genomic_DNA"/>
</dbReference>
<reference evidence="9 10" key="1">
    <citation type="submission" date="2019-03" db="EMBL/GenBank/DDBJ databases">
        <title>Paraburkholderia sp. isolated from native Mimosa gymnas in Guartela State Park, Brazil.</title>
        <authorList>
            <person name="Paulitsch F."/>
            <person name="Hungria M."/>
            <person name="Delamuta J.R.M."/>
            <person name="Ribeiro R.A."/>
            <person name="Dall'Agnol R."/>
            <person name="Silva J.S.B."/>
        </authorList>
    </citation>
    <scope>NUCLEOTIDE SEQUENCE [LARGE SCALE GENOMIC DNA]</scope>
    <source>
        <strain evidence="9 10">CNPSo 3008</strain>
    </source>
</reference>
<dbReference type="PRINTS" id="PR00090">
    <property type="entry name" value="RNGDIOXGNASE"/>
</dbReference>
<keyword evidence="6" id="KW-0408">Iron</keyword>
<keyword evidence="9" id="KW-0223">Dioxygenase</keyword>
<dbReference type="GO" id="GO:0051537">
    <property type="term" value="F:2 iron, 2 sulfur cluster binding"/>
    <property type="evidence" value="ECO:0007669"/>
    <property type="project" value="UniProtKB-KW"/>
</dbReference>
<evidence type="ECO:0000256" key="4">
    <source>
        <dbReference type="ARBA" id="ARBA00022723"/>
    </source>
</evidence>
<dbReference type="OrthoDB" id="9790995at2"/>
<protein>
    <submittedName>
        <fullName evidence="9">Aromatic ring-hydroxylating dioxygenase subunit alpha</fullName>
    </submittedName>
</protein>
<dbReference type="PANTHER" id="PTHR43756:SF5">
    <property type="entry name" value="CHOLINE MONOOXYGENASE, CHLOROPLASTIC"/>
    <property type="match status" value="1"/>
</dbReference>
<evidence type="ECO:0000256" key="5">
    <source>
        <dbReference type="ARBA" id="ARBA00023002"/>
    </source>
</evidence>
<dbReference type="InterPro" id="IPR036922">
    <property type="entry name" value="Rieske_2Fe-2S_sf"/>
</dbReference>
<dbReference type="GO" id="GO:0051213">
    <property type="term" value="F:dioxygenase activity"/>
    <property type="evidence" value="ECO:0007669"/>
    <property type="project" value="UniProtKB-KW"/>
</dbReference>
<keyword evidence="5" id="KW-0560">Oxidoreductase</keyword>
<dbReference type="SUPFAM" id="SSF55961">
    <property type="entry name" value="Bet v1-like"/>
    <property type="match status" value="1"/>
</dbReference>
<evidence type="ECO:0000256" key="3">
    <source>
        <dbReference type="ARBA" id="ARBA00022714"/>
    </source>
</evidence>
<evidence type="ECO:0000313" key="10">
    <source>
        <dbReference type="Proteomes" id="UP000295606"/>
    </source>
</evidence>
<evidence type="ECO:0000313" key="9">
    <source>
        <dbReference type="EMBL" id="TDG11028.1"/>
    </source>
</evidence>
<accession>A0A4R5LMP7</accession>
<sequence>MSEVQLKTLGELIRSREEGCGLPGEVFIRQDVFETDVDVFFQKHWILVGVTADIPEPGDVSVVDIGKASVILVRDDDEGIRAFRNVCRHRGARLKEAGKSTVGKLVCPYHQWTYDLDGSLCHTKHMGKHFDATCRSLLPVHVKVVGTHVFICLADAPPADIATLEATMTPRFASYDLRNTKIAHEAEIIENGNWKLVMENNRECYHCEAGHPELTVSFLPEDFGFSTDEMTEESLRALDDYHKRNAASQAGWEQDGLLCSPVEELGADVATQFRTQRLVIAGCGESQTMDTKVACQKLLGDSSRRDLGDTHMWTHNSWTHVMSDHAMISYIIPLSPEKTLVRTKWLVHADAVEGVDYDVEKLTEVWVATNAQDASLVAINHRGAQDPGYIPGPYSPFTEAYVDQFVGWYASRLKAHGI</sequence>
<organism evidence="9 10">
    <name type="scientific">Paraburkholderia guartelaensis</name>
    <dbReference type="NCBI Taxonomy" id="2546446"/>
    <lineage>
        <taxon>Bacteria</taxon>
        <taxon>Pseudomonadati</taxon>
        <taxon>Pseudomonadota</taxon>
        <taxon>Betaproteobacteria</taxon>
        <taxon>Burkholderiales</taxon>
        <taxon>Burkholderiaceae</taxon>
        <taxon>Paraburkholderia</taxon>
    </lineage>
</organism>
<comment type="caution">
    <text evidence="9">The sequence shown here is derived from an EMBL/GenBank/DDBJ whole genome shotgun (WGS) entry which is preliminary data.</text>
</comment>
<name>A0A4R5LMP7_9BURK</name>
<keyword evidence="3" id="KW-0001">2Fe-2S</keyword>
<feature type="domain" description="Rieske" evidence="8">
    <location>
        <begin position="47"/>
        <end position="151"/>
    </location>
</feature>
<evidence type="ECO:0000256" key="1">
    <source>
        <dbReference type="ARBA" id="ARBA00001962"/>
    </source>
</evidence>
<evidence type="ECO:0000259" key="8">
    <source>
        <dbReference type="PROSITE" id="PS51296"/>
    </source>
</evidence>
<dbReference type="InterPro" id="IPR015879">
    <property type="entry name" value="Ring_hydroxy_dOase_asu_C_dom"/>
</dbReference>
<dbReference type="AlphaFoldDB" id="A0A4R5LMP7"/>
<evidence type="ECO:0000256" key="7">
    <source>
        <dbReference type="ARBA" id="ARBA00023014"/>
    </source>
</evidence>
<keyword evidence="4" id="KW-0479">Metal-binding</keyword>
<dbReference type="SUPFAM" id="SSF50022">
    <property type="entry name" value="ISP domain"/>
    <property type="match status" value="1"/>
</dbReference>
<dbReference type="PROSITE" id="PS51296">
    <property type="entry name" value="RIESKE"/>
    <property type="match status" value="1"/>
</dbReference>
<evidence type="ECO:0000256" key="6">
    <source>
        <dbReference type="ARBA" id="ARBA00023004"/>
    </source>
</evidence>
<dbReference type="GO" id="GO:0005506">
    <property type="term" value="F:iron ion binding"/>
    <property type="evidence" value="ECO:0007669"/>
    <property type="project" value="InterPro"/>
</dbReference>
<gene>
    <name evidence="9" type="ORF">E1N52_01895</name>
</gene>
<keyword evidence="7" id="KW-0411">Iron-sulfur</keyword>
<dbReference type="InterPro" id="IPR017941">
    <property type="entry name" value="Rieske_2Fe-2S"/>
</dbReference>
<comment type="similarity">
    <text evidence="2">Belongs to the bacterial ring-hydroxylating dioxygenase alpha subunit family.</text>
</comment>
<dbReference type="Pfam" id="PF00355">
    <property type="entry name" value="Rieske"/>
    <property type="match status" value="1"/>
</dbReference>
<proteinExistence type="inferred from homology"/>
<evidence type="ECO:0000256" key="2">
    <source>
        <dbReference type="ARBA" id="ARBA00008751"/>
    </source>
</evidence>